<protein>
    <submittedName>
        <fullName evidence="2">Uncharacterized protein</fullName>
    </submittedName>
</protein>
<sequence>MVCHLTSLSLPIPHTHTQTPHIPTAARRRPVSTATGHGSQSPKMEQDSGSWGADKAPFRGPRPGDNGWARLSPLLHSSNQRLILQMGFPVAGKAKRRALLFVTGHCASRLRTNLLDGLDK</sequence>
<evidence type="ECO:0000313" key="3">
    <source>
        <dbReference type="Proteomes" id="UP001153269"/>
    </source>
</evidence>
<reference evidence="2" key="1">
    <citation type="submission" date="2020-03" db="EMBL/GenBank/DDBJ databases">
        <authorList>
            <person name="Weist P."/>
        </authorList>
    </citation>
    <scope>NUCLEOTIDE SEQUENCE</scope>
</reference>
<feature type="compositionally biased region" description="Polar residues" evidence="1">
    <location>
        <begin position="32"/>
        <end position="49"/>
    </location>
</feature>
<accession>A0A9N7YVZ8</accession>
<name>A0A9N7YVZ8_PLEPL</name>
<keyword evidence="3" id="KW-1185">Reference proteome</keyword>
<proteinExistence type="predicted"/>
<dbReference type="Proteomes" id="UP001153269">
    <property type="component" value="Unassembled WGS sequence"/>
</dbReference>
<feature type="compositionally biased region" description="Low complexity" evidence="1">
    <location>
        <begin position="11"/>
        <end position="24"/>
    </location>
</feature>
<comment type="caution">
    <text evidence="2">The sequence shown here is derived from an EMBL/GenBank/DDBJ whole genome shotgun (WGS) entry which is preliminary data.</text>
</comment>
<feature type="region of interest" description="Disordered" evidence="1">
    <location>
        <begin position="1"/>
        <end position="72"/>
    </location>
</feature>
<evidence type="ECO:0000313" key="2">
    <source>
        <dbReference type="EMBL" id="CAB1441979.1"/>
    </source>
</evidence>
<organism evidence="2 3">
    <name type="scientific">Pleuronectes platessa</name>
    <name type="common">European plaice</name>
    <dbReference type="NCBI Taxonomy" id="8262"/>
    <lineage>
        <taxon>Eukaryota</taxon>
        <taxon>Metazoa</taxon>
        <taxon>Chordata</taxon>
        <taxon>Craniata</taxon>
        <taxon>Vertebrata</taxon>
        <taxon>Euteleostomi</taxon>
        <taxon>Actinopterygii</taxon>
        <taxon>Neopterygii</taxon>
        <taxon>Teleostei</taxon>
        <taxon>Neoteleostei</taxon>
        <taxon>Acanthomorphata</taxon>
        <taxon>Carangaria</taxon>
        <taxon>Pleuronectiformes</taxon>
        <taxon>Pleuronectoidei</taxon>
        <taxon>Pleuronectidae</taxon>
        <taxon>Pleuronectes</taxon>
    </lineage>
</organism>
<gene>
    <name evidence="2" type="ORF">PLEPLA_LOCUS29693</name>
</gene>
<dbReference type="EMBL" id="CADEAL010002757">
    <property type="protein sequence ID" value="CAB1441979.1"/>
    <property type="molecule type" value="Genomic_DNA"/>
</dbReference>
<dbReference type="AlphaFoldDB" id="A0A9N7YVZ8"/>
<evidence type="ECO:0000256" key="1">
    <source>
        <dbReference type="SAM" id="MobiDB-lite"/>
    </source>
</evidence>